<dbReference type="InterPro" id="IPR040079">
    <property type="entry name" value="Glutathione_S-Trfase"/>
</dbReference>
<dbReference type="Pfam" id="PF13410">
    <property type="entry name" value="GST_C_2"/>
    <property type="match status" value="1"/>
</dbReference>
<dbReference type="GO" id="GO:0004364">
    <property type="term" value="F:glutathione transferase activity"/>
    <property type="evidence" value="ECO:0007669"/>
    <property type="project" value="TreeGrafter"/>
</dbReference>
<keyword evidence="4" id="KW-1185">Reference proteome</keyword>
<reference evidence="3" key="1">
    <citation type="submission" date="2021-12" db="EMBL/GenBank/DDBJ databases">
        <authorList>
            <person name="Martin H S."/>
        </authorList>
    </citation>
    <scope>NUCLEOTIDE SEQUENCE</scope>
</reference>
<feature type="non-terminal residue" evidence="3">
    <location>
        <position position="236"/>
    </location>
</feature>
<feature type="domain" description="GST N-terminal" evidence="1">
    <location>
        <begin position="6"/>
        <end position="87"/>
    </location>
</feature>
<dbReference type="SFLD" id="SFLDG00358">
    <property type="entry name" value="Main_(cytGST)"/>
    <property type="match status" value="1"/>
</dbReference>
<dbReference type="OrthoDB" id="422574at2759"/>
<accession>A0A8J9UN49</accession>
<evidence type="ECO:0008006" key="5">
    <source>
        <dbReference type="Google" id="ProtNLM"/>
    </source>
</evidence>
<dbReference type="InterPro" id="IPR036282">
    <property type="entry name" value="Glutathione-S-Trfase_C_sf"/>
</dbReference>
<evidence type="ECO:0000259" key="2">
    <source>
        <dbReference type="PROSITE" id="PS50405"/>
    </source>
</evidence>
<dbReference type="InterPro" id="IPR004045">
    <property type="entry name" value="Glutathione_S-Trfase_N"/>
</dbReference>
<dbReference type="GO" id="GO:0006749">
    <property type="term" value="P:glutathione metabolic process"/>
    <property type="evidence" value="ECO:0007669"/>
    <property type="project" value="TreeGrafter"/>
</dbReference>
<evidence type="ECO:0000259" key="1">
    <source>
        <dbReference type="PROSITE" id="PS50404"/>
    </source>
</evidence>
<evidence type="ECO:0000313" key="4">
    <source>
        <dbReference type="Proteomes" id="UP000838878"/>
    </source>
</evidence>
<dbReference type="SUPFAM" id="SSF47616">
    <property type="entry name" value="GST C-terminal domain-like"/>
    <property type="match status" value="1"/>
</dbReference>
<dbReference type="PANTHER" id="PTHR43969">
    <property type="entry name" value="GLUTATHIONE S TRANSFERASE D10, ISOFORM A-RELATED"/>
    <property type="match status" value="1"/>
</dbReference>
<dbReference type="SUPFAM" id="SSF52833">
    <property type="entry name" value="Thioredoxin-like"/>
    <property type="match status" value="1"/>
</dbReference>
<proteinExistence type="predicted"/>
<dbReference type="InterPro" id="IPR010987">
    <property type="entry name" value="Glutathione-S-Trfase_C-like"/>
</dbReference>
<dbReference type="CDD" id="cd03177">
    <property type="entry name" value="GST_C_Delta_Epsilon"/>
    <property type="match status" value="1"/>
</dbReference>
<dbReference type="Gene3D" id="1.20.1050.10">
    <property type="match status" value="1"/>
</dbReference>
<dbReference type="Proteomes" id="UP000838878">
    <property type="component" value="Chromosome 3"/>
</dbReference>
<dbReference type="SFLD" id="SFLDS00019">
    <property type="entry name" value="Glutathione_Transferase_(cytos"/>
    <property type="match status" value="1"/>
</dbReference>
<feature type="domain" description="GST C-terminal" evidence="2">
    <location>
        <begin position="95"/>
        <end position="227"/>
    </location>
</feature>
<dbReference type="EMBL" id="OV170223">
    <property type="protein sequence ID" value="CAH0721984.1"/>
    <property type="molecule type" value="Genomic_DNA"/>
</dbReference>
<dbReference type="AlphaFoldDB" id="A0A8J9UN49"/>
<dbReference type="InterPro" id="IPR036249">
    <property type="entry name" value="Thioredoxin-like_sf"/>
</dbReference>
<dbReference type="Gene3D" id="3.40.30.10">
    <property type="entry name" value="Glutaredoxin"/>
    <property type="match status" value="1"/>
</dbReference>
<dbReference type="PROSITE" id="PS50404">
    <property type="entry name" value="GST_NTER"/>
    <property type="match status" value="1"/>
</dbReference>
<organism evidence="3 4">
    <name type="scientific">Brenthis ino</name>
    <name type="common">lesser marbled fritillary</name>
    <dbReference type="NCBI Taxonomy" id="405034"/>
    <lineage>
        <taxon>Eukaryota</taxon>
        <taxon>Metazoa</taxon>
        <taxon>Ecdysozoa</taxon>
        <taxon>Arthropoda</taxon>
        <taxon>Hexapoda</taxon>
        <taxon>Insecta</taxon>
        <taxon>Pterygota</taxon>
        <taxon>Neoptera</taxon>
        <taxon>Endopterygota</taxon>
        <taxon>Lepidoptera</taxon>
        <taxon>Glossata</taxon>
        <taxon>Ditrysia</taxon>
        <taxon>Papilionoidea</taxon>
        <taxon>Nymphalidae</taxon>
        <taxon>Heliconiinae</taxon>
        <taxon>Argynnini</taxon>
        <taxon>Brenthis</taxon>
    </lineage>
</organism>
<protein>
    <recommendedName>
        <fullName evidence="5">Glutathione S-transferase 1-like</fullName>
    </recommendedName>
</protein>
<dbReference type="PROSITE" id="PS50405">
    <property type="entry name" value="GST_CTER"/>
    <property type="match status" value="1"/>
</dbReference>
<dbReference type="FunFam" id="1.20.1050.10:FF:000007">
    <property type="entry name" value="Glutathione S-transferase 1-1"/>
    <property type="match status" value="1"/>
</dbReference>
<name>A0A8J9UN49_9NEOP</name>
<dbReference type="PANTHER" id="PTHR43969:SF4">
    <property type="entry name" value="FI01423P-RELATED"/>
    <property type="match status" value="1"/>
</dbReference>
<gene>
    <name evidence="3" type="ORF">BINO364_LOCUS8011</name>
</gene>
<dbReference type="Pfam" id="PF02798">
    <property type="entry name" value="GST_N"/>
    <property type="match status" value="1"/>
</dbReference>
<evidence type="ECO:0000313" key="3">
    <source>
        <dbReference type="EMBL" id="CAH0721984.1"/>
    </source>
</evidence>
<sequence length="236" mass="26927">MARQVPKLLLYKRDASPPSCAVMMIADILGLKMDYKEPDLLKLEHKSEEFKKINPIGTIPVLQDDDFVISQSHAIIKYLLNKYGGEHRERLYPSEARKRALIDQSLYFDASILFNRLKVVALPTLLEGLPAPLQEHLDDIDEAYSVIEAYLQKSQYIAANNFTIADISVGSTTAALQAIRKLDETRFPRSVEWLALINNENCFKNVSNGFALFGKLLNIFWQKNKHCAQYVVFSIY</sequence>